<feature type="domain" description="TPM" evidence="1">
    <location>
        <begin position="5"/>
        <end position="119"/>
    </location>
</feature>
<reference evidence="3" key="1">
    <citation type="journal article" date="2019" name="Syst. Appl. Microbiol.">
        <title>Flavobacterium circumlabens sp. nov. and Flavobacterium cupreum sp. nov., two psychrotrophic species isolated from Antarctic environmental samples.</title>
        <authorList>
            <person name="Kralova S."/>
            <person name="Busse H.-J."/>
            <person name="Svec P."/>
            <person name="Maslanova I."/>
            <person name="Stankova E."/>
            <person name="Bartak M."/>
            <person name="Sedlacek I."/>
        </authorList>
    </citation>
    <scope>NUCLEOTIDE SEQUENCE [LARGE SCALE GENOMIC DNA]</scope>
    <source>
        <strain evidence="3">CCM 8825</strain>
    </source>
</reference>
<dbReference type="Proteomes" id="UP000288102">
    <property type="component" value="Unassembled WGS sequence"/>
</dbReference>
<gene>
    <name evidence="2" type="ORF">D0817_21405</name>
</gene>
<dbReference type="EMBL" id="QWDM01000017">
    <property type="protein sequence ID" value="RUT68466.1"/>
    <property type="molecule type" value="Genomic_DNA"/>
</dbReference>
<dbReference type="PANTHER" id="PTHR30373:SF8">
    <property type="entry name" value="BLL7265 PROTEIN"/>
    <property type="match status" value="1"/>
</dbReference>
<organism evidence="2 3">
    <name type="scientific">Flavobacterium cupreum</name>
    <dbReference type="NCBI Taxonomy" id="2133766"/>
    <lineage>
        <taxon>Bacteria</taxon>
        <taxon>Pseudomonadati</taxon>
        <taxon>Bacteroidota</taxon>
        <taxon>Flavobacteriia</taxon>
        <taxon>Flavobacteriales</taxon>
        <taxon>Flavobacteriaceae</taxon>
        <taxon>Flavobacterium</taxon>
    </lineage>
</organism>
<comment type="caution">
    <text evidence="2">The sequence shown here is derived from an EMBL/GenBank/DDBJ whole genome shotgun (WGS) entry which is preliminary data.</text>
</comment>
<evidence type="ECO:0000259" key="1">
    <source>
        <dbReference type="Pfam" id="PF04536"/>
    </source>
</evidence>
<evidence type="ECO:0000313" key="2">
    <source>
        <dbReference type="EMBL" id="RUT68466.1"/>
    </source>
</evidence>
<dbReference type="AlphaFoldDB" id="A0A434A270"/>
<keyword evidence="3" id="KW-1185">Reference proteome</keyword>
<dbReference type="Gene3D" id="3.10.310.50">
    <property type="match status" value="1"/>
</dbReference>
<protein>
    <submittedName>
        <fullName evidence="2">TPM domain-containing protein</fullName>
    </submittedName>
</protein>
<proteinExistence type="predicted"/>
<evidence type="ECO:0000313" key="3">
    <source>
        <dbReference type="Proteomes" id="UP000288102"/>
    </source>
</evidence>
<accession>A0A434A270</accession>
<sequence length="145" mass="16404">MSKVEDFLSKEEEQDIVEAIRVAEKNTSGEIRVHIEKTSSKAPFERALELFHKLKMDETQLQNGVLFYFAVEDKSFAICGDKGINDAVAADFWDCTKDAMTEQFKLGNFKKGIVDGILNAGVQLKKYFPWSEEDTNELSNEISKG</sequence>
<name>A0A434A270_9FLAO</name>
<dbReference type="RefSeq" id="WP_127340337.1">
    <property type="nucleotide sequence ID" value="NZ_QWDM01000017.1"/>
</dbReference>
<dbReference type="InterPro" id="IPR007621">
    <property type="entry name" value="TPM_dom"/>
</dbReference>
<dbReference type="OrthoDB" id="9786161at2"/>
<dbReference type="PANTHER" id="PTHR30373">
    <property type="entry name" value="UPF0603 PROTEIN YGCG"/>
    <property type="match status" value="1"/>
</dbReference>
<dbReference type="Pfam" id="PF04536">
    <property type="entry name" value="TPM_phosphatase"/>
    <property type="match status" value="1"/>
</dbReference>